<dbReference type="GO" id="GO:0005975">
    <property type="term" value="P:carbohydrate metabolic process"/>
    <property type="evidence" value="ECO:0007669"/>
    <property type="project" value="InterPro"/>
</dbReference>
<reference evidence="2" key="1">
    <citation type="submission" date="2019-09" db="EMBL/GenBank/DDBJ databases">
        <title>Characterisation of the sponge microbiome using genome-centric metagenomics.</title>
        <authorList>
            <person name="Engelberts J.P."/>
            <person name="Robbins S.J."/>
            <person name="De Goeij J.M."/>
            <person name="Aranda M."/>
            <person name="Bell S.C."/>
            <person name="Webster N.S."/>
        </authorList>
    </citation>
    <scope>NUCLEOTIDE SEQUENCE</scope>
    <source>
        <strain evidence="2">SB0662_bin_9</strain>
    </source>
</reference>
<dbReference type="SUPFAM" id="SSF48208">
    <property type="entry name" value="Six-hairpin glycosidases"/>
    <property type="match status" value="1"/>
</dbReference>
<accession>A0A6B1DR87</accession>
<proteinExistence type="predicted"/>
<feature type="domain" description="PcRGLX/YetA-like N-terminal RIFT barrel" evidence="1">
    <location>
        <begin position="15"/>
        <end position="63"/>
    </location>
</feature>
<dbReference type="AlphaFoldDB" id="A0A6B1DR87"/>
<dbReference type="InterPro" id="IPR008928">
    <property type="entry name" value="6-hairpin_glycosidase_sf"/>
</dbReference>
<dbReference type="InterPro" id="IPR048329">
    <property type="entry name" value="PcRGLX_1st"/>
</dbReference>
<comment type="caution">
    <text evidence="2">The sequence shown here is derived from an EMBL/GenBank/DDBJ whole genome shotgun (WGS) entry which is preliminary data.</text>
</comment>
<gene>
    <name evidence="2" type="ORF">F4Y08_07490</name>
</gene>
<dbReference type="Pfam" id="PF19501">
    <property type="entry name" value="PcRGLX_1st"/>
    <property type="match status" value="1"/>
</dbReference>
<evidence type="ECO:0000313" key="2">
    <source>
        <dbReference type="EMBL" id="MYD90170.1"/>
    </source>
</evidence>
<name>A0A6B1DR87_9CHLR</name>
<evidence type="ECO:0000259" key="1">
    <source>
        <dbReference type="Pfam" id="PF19501"/>
    </source>
</evidence>
<organism evidence="2">
    <name type="scientific">Caldilineaceae bacterium SB0662_bin_9</name>
    <dbReference type="NCBI Taxonomy" id="2605258"/>
    <lineage>
        <taxon>Bacteria</taxon>
        <taxon>Bacillati</taxon>
        <taxon>Chloroflexota</taxon>
        <taxon>Caldilineae</taxon>
        <taxon>Caldilineales</taxon>
        <taxon>Caldilineaceae</taxon>
    </lineage>
</organism>
<protein>
    <recommendedName>
        <fullName evidence="1">PcRGLX/YetA-like N-terminal RIFT barrel domain-containing protein</fullName>
    </recommendedName>
</protein>
<sequence>MSTLYFPKLSRFDRAAEPVTVSIPFREGALPEPHHLWVRDGDSNLPCQTRALGRWPDGSVRWALVHMQVDLPGNRSHTLAFGVDPSLAPPAVPHHGHGVLSFALPEGQPLSLTDLTVNGRPFPLPLDNLFRLRLEDGPELQPVVERVEEVESGPLRWILRLFGRHTGLGADLEPAFHGQVTVHRDKPWLELEHQFIHDGDAPETRLAFLSLDIAPTTPPDQVAVALGEGYYTTRIEQSDARVEMEIDAETLLYQSNEHFSESFYGDFWVDWRTDGCGLAVSHYQAHQHYPKGLRADTEGIRADLYPASAEPARILQGMGKTHRLLLQFHDGSADPETLSVRGLQFQLPDVPSLPRSWYREHNPWGLDFFPEKVPGRLVSRFNDLHQGRPAALGMLHFGDAPDAGYTNQGRGQGESVWVNNEYDRPHMSLLFHGLTGQRHLLDSSLVCARHWLDVDFCHHHPDPLIDGGLKIHTAHHGTGRVIPSHEWTEGLLDYWCLTGRAEGLEAAESIGRNVMRHMELPRMHTPGAASVREGGWALRAMIGLYLATGGKTWRTEAERLAHMFLDWHDEFGALLAPYTSHTMPRVPFMISITVNSLARFRLLEANERVDRLIVSVVDDLVEHTLGPDGITFYKELPSLNRTSPTPHFLEALTHAFHVTGDRTYLKIAARQFAALTANPVNGRGGAKFVDSGGAVVAGTGGGRSFADSYSSVILFAAAATKEGLLDWYEYPYADTVLSSASRERPG</sequence>
<dbReference type="EMBL" id="VXPY01000052">
    <property type="protein sequence ID" value="MYD90170.1"/>
    <property type="molecule type" value="Genomic_DNA"/>
</dbReference>